<dbReference type="Pfam" id="PF01535">
    <property type="entry name" value="PPR"/>
    <property type="match status" value="2"/>
</dbReference>
<keyword evidence="6" id="KW-1185">Reference proteome</keyword>
<name>U5DFN9_AMBTC</name>
<evidence type="ECO:0000256" key="1">
    <source>
        <dbReference type="ARBA" id="ARBA00007626"/>
    </source>
</evidence>
<dbReference type="Gene3D" id="1.25.40.10">
    <property type="entry name" value="Tetratricopeptide repeat domain"/>
    <property type="match status" value="3"/>
</dbReference>
<feature type="repeat" description="PPR" evidence="3">
    <location>
        <begin position="417"/>
        <end position="451"/>
    </location>
</feature>
<evidence type="ECO:0000313" key="5">
    <source>
        <dbReference type="EMBL" id="ERN20282.1"/>
    </source>
</evidence>
<sequence>MWRYSLLRASSIRSQWLNRANPKTLASTSALSSCLEVYTNHRKNHGNPSFMSRESHSVAETSSYDGGNPSFSSNVSDGSSFNGETSKNGNDGHGSPRFFSEGFHGISIENSDDESPKVGGFFPEESCGDENPGRTDSFSEESHVDDALAADDENPNPDFESKVETRDSIDINTEELQSVLSVLQSSLEGSLESKLDEMNLTLSDKFVAIVIGDPHVLGENLIGFFKWANKQSDFSPSIRVMNSLVQNISQKRRERDAHSLWNFIKEIAEKDQKLVNTEILNELICFFRALGKAKAGLEVFKKFRDFGCGYNADSYFSTIELLCCRRMFDDAWSICEEMLNSGYLPSSAKLGKLMACFCKGERAKDAHLIYLMSKEKKEFPPISSVHFLISSLSKVNETVNLASEILEDYPIEVRKKAIKPFSSVVRGLCRIGDMENAKILLFNMIDGGPPPGNAVFNFIINGYSKSGKPDEAIELLNLIENRGLRPDVYSYSVIMSSLVRSGRLDDACNLLNEAKKRHSVLTPVTYHILIRAYCNDGDFEKAISFLDEMKENGVHPNVDEYNKLIQSLCLNALDWRTAQKLLEEMTKAGLYPNAITRSLISAVKELEEEELASGGHIEGQEIAESG</sequence>
<evidence type="ECO:0000313" key="6">
    <source>
        <dbReference type="Proteomes" id="UP000017836"/>
    </source>
</evidence>
<keyword evidence="2" id="KW-0677">Repeat</keyword>
<feature type="repeat" description="PPR" evidence="3">
    <location>
        <begin position="311"/>
        <end position="345"/>
    </location>
</feature>
<organism evidence="5 6">
    <name type="scientific">Amborella trichopoda</name>
    <dbReference type="NCBI Taxonomy" id="13333"/>
    <lineage>
        <taxon>Eukaryota</taxon>
        <taxon>Viridiplantae</taxon>
        <taxon>Streptophyta</taxon>
        <taxon>Embryophyta</taxon>
        <taxon>Tracheophyta</taxon>
        <taxon>Spermatophyta</taxon>
        <taxon>Magnoliopsida</taxon>
        <taxon>Amborellales</taxon>
        <taxon>Amborellaceae</taxon>
        <taxon>Amborella</taxon>
    </lineage>
</organism>
<dbReference type="STRING" id="13333.U5DFN9"/>
<feature type="repeat" description="PPR" evidence="3">
    <location>
        <begin position="487"/>
        <end position="521"/>
    </location>
</feature>
<evidence type="ECO:0000256" key="4">
    <source>
        <dbReference type="SAM" id="MobiDB-lite"/>
    </source>
</evidence>
<dbReference type="HOGENOM" id="CLU_029890_0_0_1"/>
<feature type="region of interest" description="Disordered" evidence="4">
    <location>
        <begin position="43"/>
        <end position="163"/>
    </location>
</feature>
<dbReference type="OrthoDB" id="185373at2759"/>
<feature type="repeat" description="PPR" evidence="3">
    <location>
        <begin position="522"/>
        <end position="556"/>
    </location>
</feature>
<dbReference type="Gramene" id="ERN20282">
    <property type="protein sequence ID" value="ERN20282"/>
    <property type="gene ID" value="AMTR_s00066p00170330"/>
</dbReference>
<feature type="compositionally biased region" description="Low complexity" evidence="4">
    <location>
        <begin position="70"/>
        <end position="83"/>
    </location>
</feature>
<proteinExistence type="inferred from homology"/>
<dbReference type="SUPFAM" id="SSF81901">
    <property type="entry name" value="HCP-like"/>
    <property type="match status" value="1"/>
</dbReference>
<dbReference type="Proteomes" id="UP000017836">
    <property type="component" value="Unassembled WGS sequence"/>
</dbReference>
<dbReference type="OMA" id="LMRVMEN"/>
<dbReference type="GO" id="GO:0003729">
    <property type="term" value="F:mRNA binding"/>
    <property type="evidence" value="ECO:0000318"/>
    <property type="project" value="GO_Central"/>
</dbReference>
<dbReference type="KEGG" id="atr:18448692"/>
<dbReference type="AlphaFoldDB" id="U5DFN9"/>
<dbReference type="InterPro" id="IPR011990">
    <property type="entry name" value="TPR-like_helical_dom_sf"/>
</dbReference>
<dbReference type="InterPro" id="IPR050667">
    <property type="entry name" value="PPR-containing_protein"/>
</dbReference>
<dbReference type="PROSITE" id="PS51375">
    <property type="entry name" value="PPR"/>
    <property type="match status" value="6"/>
</dbReference>
<dbReference type="PANTHER" id="PTHR47939:SF10">
    <property type="entry name" value="PENTACOTRIPEPTIDE-REPEAT REGION OF PRORP DOMAIN-CONTAINING PROTEIN"/>
    <property type="match status" value="1"/>
</dbReference>
<evidence type="ECO:0000256" key="3">
    <source>
        <dbReference type="PROSITE-ProRule" id="PRU00708"/>
    </source>
</evidence>
<dbReference type="eggNOG" id="KOG4197">
    <property type="taxonomic scope" value="Eukaryota"/>
</dbReference>
<comment type="similarity">
    <text evidence="1">Belongs to the PPR family. P subfamily.</text>
</comment>
<dbReference type="Pfam" id="PF13041">
    <property type="entry name" value="PPR_2"/>
    <property type="match status" value="2"/>
</dbReference>
<feature type="compositionally biased region" description="Polar residues" evidence="4">
    <location>
        <begin position="46"/>
        <end position="65"/>
    </location>
</feature>
<dbReference type="EMBL" id="KI392060">
    <property type="protein sequence ID" value="ERN20282.1"/>
    <property type="molecule type" value="Genomic_DNA"/>
</dbReference>
<dbReference type="PANTHER" id="PTHR47939">
    <property type="entry name" value="MEMBRANE-ASSOCIATED SALT-INDUCIBLE PROTEIN-LIKE"/>
    <property type="match status" value="1"/>
</dbReference>
<protein>
    <recommendedName>
        <fullName evidence="7">Pentacotripeptide-repeat region of PRORP domain-containing protein</fullName>
    </recommendedName>
</protein>
<dbReference type="NCBIfam" id="TIGR00756">
    <property type="entry name" value="PPR"/>
    <property type="match status" value="4"/>
</dbReference>
<accession>U5DFN9</accession>
<evidence type="ECO:0000256" key="2">
    <source>
        <dbReference type="ARBA" id="ARBA00022737"/>
    </source>
</evidence>
<dbReference type="InterPro" id="IPR002885">
    <property type="entry name" value="PPR_rpt"/>
</dbReference>
<dbReference type="PROSITE" id="PS51257">
    <property type="entry name" value="PROKAR_LIPOPROTEIN"/>
    <property type="match status" value="1"/>
</dbReference>
<feature type="repeat" description="PPR" evidence="3">
    <location>
        <begin position="557"/>
        <end position="592"/>
    </location>
</feature>
<evidence type="ECO:0008006" key="7">
    <source>
        <dbReference type="Google" id="ProtNLM"/>
    </source>
</evidence>
<gene>
    <name evidence="5" type="ORF">AMTR_s00066p00170330</name>
</gene>
<feature type="repeat" description="PPR" evidence="3">
    <location>
        <begin position="452"/>
        <end position="486"/>
    </location>
</feature>
<reference evidence="6" key="1">
    <citation type="journal article" date="2013" name="Science">
        <title>The Amborella genome and the evolution of flowering plants.</title>
        <authorList>
            <consortium name="Amborella Genome Project"/>
        </authorList>
    </citation>
    <scope>NUCLEOTIDE SEQUENCE [LARGE SCALE GENOMIC DNA]</scope>
</reference>